<dbReference type="AlphaFoldDB" id="A0A9E7ITW8"/>
<dbReference type="InterPro" id="IPR016181">
    <property type="entry name" value="Acyl_CoA_acyltransferase"/>
</dbReference>
<dbReference type="GO" id="GO:0016747">
    <property type="term" value="F:acyltransferase activity, transferring groups other than amino-acyl groups"/>
    <property type="evidence" value="ECO:0007669"/>
    <property type="project" value="InterPro"/>
</dbReference>
<protein>
    <submittedName>
        <fullName evidence="2">GNAT family N-acetyltransferase</fullName>
    </submittedName>
</protein>
<proteinExistence type="predicted"/>
<feature type="domain" description="N-acetyltransferase" evidence="1">
    <location>
        <begin position="1"/>
        <end position="158"/>
    </location>
</feature>
<evidence type="ECO:0000313" key="3">
    <source>
        <dbReference type="Proteomes" id="UP000831151"/>
    </source>
</evidence>
<dbReference type="Proteomes" id="UP000831151">
    <property type="component" value="Chromosome"/>
</dbReference>
<dbReference type="Gene3D" id="3.40.630.30">
    <property type="match status" value="1"/>
</dbReference>
<reference evidence="2" key="1">
    <citation type="submission" date="2022-04" db="EMBL/GenBank/DDBJ databases">
        <title>Complete genome sequences of Ezakiella coagulans and Fenollaria massiliensis.</title>
        <authorList>
            <person name="France M.T."/>
            <person name="Clifford J."/>
            <person name="Narina S."/>
            <person name="Rutt L."/>
            <person name="Ravel J."/>
        </authorList>
    </citation>
    <scope>NUCLEOTIDE SEQUENCE</scope>
    <source>
        <strain evidence="2">C0061C2</strain>
    </source>
</reference>
<dbReference type="KEGG" id="fms:M1R53_05855"/>
<gene>
    <name evidence="2" type="ORF">M1R53_05855</name>
</gene>
<dbReference type="Pfam" id="PF00583">
    <property type="entry name" value="Acetyltransf_1"/>
    <property type="match status" value="1"/>
</dbReference>
<evidence type="ECO:0000313" key="2">
    <source>
        <dbReference type="EMBL" id="UQK58762.1"/>
    </source>
</evidence>
<dbReference type="SUPFAM" id="SSF55729">
    <property type="entry name" value="Acyl-CoA N-acyltransferases (Nat)"/>
    <property type="match status" value="1"/>
</dbReference>
<accession>A0A9E7ITW8</accession>
<organism evidence="2 3">
    <name type="scientific">Fenollaria massiliensis</name>
    <dbReference type="NCBI Taxonomy" id="938288"/>
    <lineage>
        <taxon>Bacteria</taxon>
        <taxon>Bacillati</taxon>
        <taxon>Bacillota</taxon>
        <taxon>Clostridia</taxon>
        <taxon>Eubacteriales</taxon>
        <taxon>Fenollaria</taxon>
    </lineage>
</organism>
<sequence length="161" mass="18862">MIRRANKEDIKCIMPIYEAAKKKMRTDGNLHQWSDKYPDEETLLNDIARDELYIAYNDEEIYGVFMLSFSGEDTYKEIQGAWLNDEPYAVIHRIASFGKGKNLLKDAINFAFEKTNNIRIDTHEDNNIMHTLLKKLGFFYTGIIHLKDGDERMAYQLIKSE</sequence>
<dbReference type="RefSeq" id="WP_249242339.1">
    <property type="nucleotide sequence ID" value="NZ_CP096649.1"/>
</dbReference>
<evidence type="ECO:0000259" key="1">
    <source>
        <dbReference type="PROSITE" id="PS51186"/>
    </source>
</evidence>
<dbReference type="EMBL" id="CP096649">
    <property type="protein sequence ID" value="UQK58762.1"/>
    <property type="molecule type" value="Genomic_DNA"/>
</dbReference>
<keyword evidence="3" id="KW-1185">Reference proteome</keyword>
<dbReference type="PROSITE" id="PS51186">
    <property type="entry name" value="GNAT"/>
    <property type="match status" value="1"/>
</dbReference>
<name>A0A9E7ITW8_9FIRM</name>
<dbReference type="InterPro" id="IPR000182">
    <property type="entry name" value="GNAT_dom"/>
</dbReference>